<dbReference type="Proteomes" id="UP000059680">
    <property type="component" value="Chromosome 1"/>
</dbReference>
<keyword evidence="3" id="KW-1185">Reference proteome</keyword>
<feature type="compositionally biased region" description="Basic and acidic residues" evidence="1">
    <location>
        <begin position="35"/>
        <end position="45"/>
    </location>
</feature>
<evidence type="ECO:0000313" key="3">
    <source>
        <dbReference type="Proteomes" id="UP000059680"/>
    </source>
</evidence>
<gene>
    <name evidence="2" type="ordered locus">Os01g0948600</name>
    <name evidence="2" type="ORF">OSNPB_010948600</name>
</gene>
<dbReference type="EMBL" id="AP014957">
    <property type="protein sequence ID" value="BAS76218.1"/>
    <property type="molecule type" value="Genomic_DNA"/>
</dbReference>
<evidence type="ECO:0000256" key="1">
    <source>
        <dbReference type="SAM" id="MobiDB-lite"/>
    </source>
</evidence>
<reference evidence="2 3" key="3">
    <citation type="journal article" date="2013" name="Rice">
        <title>Improvement of the Oryza sativa Nipponbare reference genome using next generation sequence and optical map data.</title>
        <authorList>
            <person name="Kawahara Y."/>
            <person name="de la Bastide M."/>
            <person name="Hamilton J.P."/>
            <person name="Kanamori H."/>
            <person name="McCombie W.R."/>
            <person name="Ouyang S."/>
            <person name="Schwartz D.C."/>
            <person name="Tanaka T."/>
            <person name="Wu J."/>
            <person name="Zhou S."/>
            <person name="Childs K.L."/>
            <person name="Davidson R.M."/>
            <person name="Lin H."/>
            <person name="Quesada-Ocampo L."/>
            <person name="Vaillancourt B."/>
            <person name="Sakai H."/>
            <person name="Lee S.S."/>
            <person name="Kim J."/>
            <person name="Numa H."/>
            <person name="Itoh T."/>
            <person name="Buell C.R."/>
            <person name="Matsumoto T."/>
        </authorList>
    </citation>
    <scope>NUCLEOTIDE SEQUENCE [LARGE SCALE GENOMIC DNA]</scope>
    <source>
        <strain evidence="3">cv. Nipponbare</strain>
    </source>
</reference>
<sequence>LCANEMNKKKKTGYPTAAGAAEQGGKKSRRGSTKSRGDKGFIEGW</sequence>
<dbReference type="PaxDb" id="39947-A0A0P0VCU9"/>
<name>A0A0P0VCU9_ORYSJ</name>
<proteinExistence type="predicted"/>
<feature type="region of interest" description="Disordered" evidence="1">
    <location>
        <begin position="1"/>
        <end position="45"/>
    </location>
</feature>
<dbReference type="InParanoid" id="A0A0P0VCU9"/>
<protein>
    <submittedName>
        <fullName evidence="2">Os01g0948600 protein</fullName>
    </submittedName>
</protein>
<evidence type="ECO:0000313" key="2">
    <source>
        <dbReference type="EMBL" id="BAS76218.1"/>
    </source>
</evidence>
<feature type="non-terminal residue" evidence="2">
    <location>
        <position position="1"/>
    </location>
</feature>
<reference evidence="3" key="1">
    <citation type="journal article" date="2005" name="Nature">
        <title>The map-based sequence of the rice genome.</title>
        <authorList>
            <consortium name="International rice genome sequencing project (IRGSP)"/>
            <person name="Matsumoto T."/>
            <person name="Wu J."/>
            <person name="Kanamori H."/>
            <person name="Katayose Y."/>
            <person name="Fujisawa M."/>
            <person name="Namiki N."/>
            <person name="Mizuno H."/>
            <person name="Yamamoto K."/>
            <person name="Antonio B.A."/>
            <person name="Baba T."/>
            <person name="Sakata K."/>
            <person name="Nagamura Y."/>
            <person name="Aoki H."/>
            <person name="Arikawa K."/>
            <person name="Arita K."/>
            <person name="Bito T."/>
            <person name="Chiden Y."/>
            <person name="Fujitsuka N."/>
            <person name="Fukunaka R."/>
            <person name="Hamada M."/>
            <person name="Harada C."/>
            <person name="Hayashi A."/>
            <person name="Hijishita S."/>
            <person name="Honda M."/>
            <person name="Hosokawa S."/>
            <person name="Ichikawa Y."/>
            <person name="Idonuma A."/>
            <person name="Iijima M."/>
            <person name="Ikeda M."/>
            <person name="Ikeno M."/>
            <person name="Ito K."/>
            <person name="Ito S."/>
            <person name="Ito T."/>
            <person name="Ito Y."/>
            <person name="Ito Y."/>
            <person name="Iwabuchi A."/>
            <person name="Kamiya K."/>
            <person name="Karasawa W."/>
            <person name="Kurita K."/>
            <person name="Katagiri S."/>
            <person name="Kikuta A."/>
            <person name="Kobayashi H."/>
            <person name="Kobayashi N."/>
            <person name="Machita K."/>
            <person name="Maehara T."/>
            <person name="Masukawa M."/>
            <person name="Mizubayashi T."/>
            <person name="Mukai Y."/>
            <person name="Nagasaki H."/>
            <person name="Nagata Y."/>
            <person name="Naito S."/>
            <person name="Nakashima M."/>
            <person name="Nakama Y."/>
            <person name="Nakamichi Y."/>
            <person name="Nakamura M."/>
            <person name="Meguro A."/>
            <person name="Negishi M."/>
            <person name="Ohta I."/>
            <person name="Ohta T."/>
            <person name="Okamoto M."/>
            <person name="Ono N."/>
            <person name="Saji S."/>
            <person name="Sakaguchi M."/>
            <person name="Sakai K."/>
            <person name="Shibata M."/>
            <person name="Shimokawa T."/>
            <person name="Song J."/>
            <person name="Takazaki Y."/>
            <person name="Terasawa K."/>
            <person name="Tsugane M."/>
            <person name="Tsuji K."/>
            <person name="Ueda S."/>
            <person name="Waki K."/>
            <person name="Yamagata H."/>
            <person name="Yamamoto M."/>
            <person name="Yamamoto S."/>
            <person name="Yamane H."/>
            <person name="Yoshiki S."/>
            <person name="Yoshihara R."/>
            <person name="Yukawa K."/>
            <person name="Zhong H."/>
            <person name="Yano M."/>
            <person name="Yuan Q."/>
            <person name="Ouyang S."/>
            <person name="Liu J."/>
            <person name="Jones K.M."/>
            <person name="Gansberger K."/>
            <person name="Moffat K."/>
            <person name="Hill J."/>
            <person name="Bera J."/>
            <person name="Fadrosh D."/>
            <person name="Jin S."/>
            <person name="Johri S."/>
            <person name="Kim M."/>
            <person name="Overton L."/>
            <person name="Reardon M."/>
            <person name="Tsitrin T."/>
            <person name="Vuong H."/>
            <person name="Weaver B."/>
            <person name="Ciecko A."/>
            <person name="Tallon L."/>
            <person name="Jackson J."/>
            <person name="Pai G."/>
            <person name="Aken S.V."/>
            <person name="Utterback T."/>
            <person name="Reidmuller S."/>
            <person name="Feldblyum T."/>
            <person name="Hsiao J."/>
            <person name="Zismann V."/>
            <person name="Iobst S."/>
            <person name="de Vazeille A.R."/>
            <person name="Buell C.R."/>
            <person name="Ying K."/>
            <person name="Li Y."/>
            <person name="Lu T."/>
            <person name="Huang Y."/>
            <person name="Zhao Q."/>
            <person name="Feng Q."/>
            <person name="Zhang L."/>
            <person name="Zhu J."/>
            <person name="Weng Q."/>
            <person name="Mu J."/>
            <person name="Lu Y."/>
            <person name="Fan D."/>
            <person name="Liu Y."/>
            <person name="Guan J."/>
            <person name="Zhang Y."/>
            <person name="Yu S."/>
            <person name="Liu X."/>
            <person name="Zhang Y."/>
            <person name="Hong G."/>
            <person name="Han B."/>
            <person name="Choisne N."/>
            <person name="Demange N."/>
            <person name="Orjeda G."/>
            <person name="Samain S."/>
            <person name="Cattolico L."/>
            <person name="Pelletier E."/>
            <person name="Couloux A."/>
            <person name="Segurens B."/>
            <person name="Wincker P."/>
            <person name="D'Hont A."/>
            <person name="Scarpelli C."/>
            <person name="Weissenbach J."/>
            <person name="Salanoubat M."/>
            <person name="Quetier F."/>
            <person name="Yu Y."/>
            <person name="Kim H.R."/>
            <person name="Rambo T."/>
            <person name="Currie J."/>
            <person name="Collura K."/>
            <person name="Luo M."/>
            <person name="Yang T."/>
            <person name="Ammiraju J.S.S."/>
            <person name="Engler F."/>
            <person name="Soderlund C."/>
            <person name="Wing R.A."/>
            <person name="Palmer L.E."/>
            <person name="de la Bastide M."/>
            <person name="Spiegel L."/>
            <person name="Nascimento L."/>
            <person name="Zutavern T."/>
            <person name="O'Shaughnessy A."/>
            <person name="Dike S."/>
            <person name="Dedhia N."/>
            <person name="Preston R."/>
            <person name="Balija V."/>
            <person name="McCombie W.R."/>
            <person name="Chow T."/>
            <person name="Chen H."/>
            <person name="Chung M."/>
            <person name="Chen C."/>
            <person name="Shaw J."/>
            <person name="Wu H."/>
            <person name="Hsiao K."/>
            <person name="Chao Y."/>
            <person name="Chu M."/>
            <person name="Cheng C."/>
            <person name="Hour A."/>
            <person name="Lee P."/>
            <person name="Lin S."/>
            <person name="Lin Y."/>
            <person name="Liou J."/>
            <person name="Liu S."/>
            <person name="Hsing Y."/>
            <person name="Raghuvanshi S."/>
            <person name="Mohanty A."/>
            <person name="Bharti A.K."/>
            <person name="Gaur A."/>
            <person name="Gupta V."/>
            <person name="Kumar D."/>
            <person name="Ravi V."/>
            <person name="Vij S."/>
            <person name="Kapur A."/>
            <person name="Khurana P."/>
            <person name="Khurana P."/>
            <person name="Khurana J.P."/>
            <person name="Tyagi A.K."/>
            <person name="Gaikwad K."/>
            <person name="Singh A."/>
            <person name="Dalal V."/>
            <person name="Srivastava S."/>
            <person name="Dixit A."/>
            <person name="Pal A.K."/>
            <person name="Ghazi I.A."/>
            <person name="Yadav M."/>
            <person name="Pandit A."/>
            <person name="Bhargava A."/>
            <person name="Sureshbabu K."/>
            <person name="Batra K."/>
            <person name="Sharma T.R."/>
            <person name="Mohapatra T."/>
            <person name="Singh N.K."/>
            <person name="Messing J."/>
            <person name="Nelson A.B."/>
            <person name="Fuks G."/>
            <person name="Kavchok S."/>
            <person name="Keizer G."/>
            <person name="Linton E."/>
            <person name="Llaca V."/>
            <person name="Song R."/>
            <person name="Tanyolac B."/>
            <person name="Young S."/>
            <person name="Ho-Il K."/>
            <person name="Hahn J.H."/>
            <person name="Sangsakoo G."/>
            <person name="Vanavichit A."/>
            <person name="de Mattos Luiz.A.T."/>
            <person name="Zimmer P.D."/>
            <person name="Malone G."/>
            <person name="Dellagostin O."/>
            <person name="de Oliveira A.C."/>
            <person name="Bevan M."/>
            <person name="Bancroft I."/>
            <person name="Minx P."/>
            <person name="Cordum H."/>
            <person name="Wilson R."/>
            <person name="Cheng Z."/>
            <person name="Jin W."/>
            <person name="Jiang J."/>
            <person name="Leong S.A."/>
            <person name="Iwama H."/>
            <person name="Gojobori T."/>
            <person name="Itoh T."/>
            <person name="Niimura Y."/>
            <person name="Fujii Y."/>
            <person name="Habara T."/>
            <person name="Sakai H."/>
            <person name="Sato Y."/>
            <person name="Wilson G."/>
            <person name="Kumar K."/>
            <person name="McCouch S."/>
            <person name="Juretic N."/>
            <person name="Hoen D."/>
            <person name="Wright S."/>
            <person name="Bruskiewich R."/>
            <person name="Bureau T."/>
            <person name="Miyao A."/>
            <person name="Hirochika H."/>
            <person name="Nishikawa T."/>
            <person name="Kadowaki K."/>
            <person name="Sugiura M."/>
            <person name="Burr B."/>
            <person name="Sasaki T."/>
        </authorList>
    </citation>
    <scope>NUCLEOTIDE SEQUENCE [LARGE SCALE GENOMIC DNA]</scope>
    <source>
        <strain evidence="3">cv. Nipponbare</strain>
    </source>
</reference>
<dbReference type="FunCoup" id="A0A0P0VCU9">
    <property type="interactions" value="271"/>
</dbReference>
<reference evidence="2 3" key="2">
    <citation type="journal article" date="2013" name="Plant Cell Physiol.">
        <title>Rice Annotation Project Database (RAP-DB): an integrative and interactive database for rice genomics.</title>
        <authorList>
            <person name="Sakai H."/>
            <person name="Lee S.S."/>
            <person name="Tanaka T."/>
            <person name="Numa H."/>
            <person name="Kim J."/>
            <person name="Kawahara Y."/>
            <person name="Wakimoto H."/>
            <person name="Yang C.C."/>
            <person name="Iwamoto M."/>
            <person name="Abe T."/>
            <person name="Yamada Y."/>
            <person name="Muto A."/>
            <person name="Inokuchi H."/>
            <person name="Ikemura T."/>
            <person name="Matsumoto T."/>
            <person name="Sasaki T."/>
            <person name="Itoh T."/>
        </authorList>
    </citation>
    <scope>NUCLEOTIDE SEQUENCE [LARGE SCALE GENOMIC DNA]</scope>
    <source>
        <strain evidence="3">cv. Nipponbare</strain>
    </source>
</reference>
<accession>A0A0P0VCU9</accession>
<organism evidence="2 3">
    <name type="scientific">Oryza sativa subsp. japonica</name>
    <name type="common">Rice</name>
    <dbReference type="NCBI Taxonomy" id="39947"/>
    <lineage>
        <taxon>Eukaryota</taxon>
        <taxon>Viridiplantae</taxon>
        <taxon>Streptophyta</taxon>
        <taxon>Embryophyta</taxon>
        <taxon>Tracheophyta</taxon>
        <taxon>Spermatophyta</taxon>
        <taxon>Magnoliopsida</taxon>
        <taxon>Liliopsida</taxon>
        <taxon>Poales</taxon>
        <taxon>Poaceae</taxon>
        <taxon>BOP clade</taxon>
        <taxon>Oryzoideae</taxon>
        <taxon>Oryzeae</taxon>
        <taxon>Oryzinae</taxon>
        <taxon>Oryza</taxon>
        <taxon>Oryza sativa</taxon>
    </lineage>
</organism>
<dbReference type="AlphaFoldDB" id="A0A0P0VCU9"/>